<reference evidence="1" key="1">
    <citation type="submission" date="2018-05" db="EMBL/GenBank/DDBJ databases">
        <authorList>
            <person name="Lanie J.A."/>
            <person name="Ng W.-L."/>
            <person name="Kazmierczak K.M."/>
            <person name="Andrzejewski T.M."/>
            <person name="Davidsen T.M."/>
            <person name="Wayne K.J."/>
            <person name="Tettelin H."/>
            <person name="Glass J.I."/>
            <person name="Rusch D."/>
            <person name="Podicherti R."/>
            <person name="Tsui H.-C.T."/>
            <person name="Winkler M.E."/>
        </authorList>
    </citation>
    <scope>NUCLEOTIDE SEQUENCE</scope>
</reference>
<dbReference type="EMBL" id="UINC01191004">
    <property type="protein sequence ID" value="SVE05423.1"/>
    <property type="molecule type" value="Genomic_DNA"/>
</dbReference>
<organism evidence="1">
    <name type="scientific">marine metagenome</name>
    <dbReference type="NCBI Taxonomy" id="408172"/>
    <lineage>
        <taxon>unclassified sequences</taxon>
        <taxon>metagenomes</taxon>
        <taxon>ecological metagenomes</taxon>
    </lineage>
</organism>
<feature type="non-terminal residue" evidence="1">
    <location>
        <position position="102"/>
    </location>
</feature>
<dbReference type="AlphaFoldDB" id="A0A383ACV7"/>
<accession>A0A383ACV7</accession>
<gene>
    <name evidence="1" type="ORF">METZ01_LOCUS458277</name>
</gene>
<protein>
    <submittedName>
        <fullName evidence="1">Uncharacterized protein</fullName>
    </submittedName>
</protein>
<sequence length="102" mass="11252">MSRYSSILLFVFFLISLKGYSQVPTQQDCEGAAIVCQNTFTISTLPTNTLGNFHPEIGSGTCQDNGLNKVSYWMKVFIKSSGNLCFTITPLNASDDYNCSVF</sequence>
<evidence type="ECO:0000313" key="1">
    <source>
        <dbReference type="EMBL" id="SVE05423.1"/>
    </source>
</evidence>
<name>A0A383ACV7_9ZZZZ</name>
<proteinExistence type="predicted"/>